<evidence type="ECO:0000313" key="1">
    <source>
        <dbReference type="EMBL" id="RHN60241.1"/>
    </source>
</evidence>
<sequence length="52" mass="6112">MSNFIKNQIPVLEQKPVKQRIQTEGAVFRRNTLKLCWQLFGDSTQQQNKLHA</sequence>
<dbReference type="Gramene" id="rna22510">
    <property type="protein sequence ID" value="RHN60241.1"/>
    <property type="gene ID" value="gene22510"/>
</dbReference>
<name>A0A396I661_MEDTR</name>
<dbReference type="EMBL" id="PSQE01000004">
    <property type="protein sequence ID" value="RHN60241.1"/>
    <property type="molecule type" value="Genomic_DNA"/>
</dbReference>
<comment type="caution">
    <text evidence="1">The sequence shown here is derived from an EMBL/GenBank/DDBJ whole genome shotgun (WGS) entry which is preliminary data.</text>
</comment>
<reference evidence="2" key="1">
    <citation type="journal article" date="2018" name="Nat. Plants">
        <title>Whole-genome landscape of Medicago truncatula symbiotic genes.</title>
        <authorList>
            <person name="Pecrix Y."/>
            <person name="Staton S.E."/>
            <person name="Sallet E."/>
            <person name="Lelandais-Briere C."/>
            <person name="Moreau S."/>
            <person name="Carrere S."/>
            <person name="Blein T."/>
            <person name="Jardinaud M.F."/>
            <person name="Latrasse D."/>
            <person name="Zouine M."/>
            <person name="Zahm M."/>
            <person name="Kreplak J."/>
            <person name="Mayjonade B."/>
            <person name="Satge C."/>
            <person name="Perez M."/>
            <person name="Cauet S."/>
            <person name="Marande W."/>
            <person name="Chantry-Darmon C."/>
            <person name="Lopez-Roques C."/>
            <person name="Bouchez O."/>
            <person name="Berard A."/>
            <person name="Debelle F."/>
            <person name="Munos S."/>
            <person name="Bendahmane A."/>
            <person name="Berges H."/>
            <person name="Niebel A."/>
            <person name="Buitink J."/>
            <person name="Frugier F."/>
            <person name="Benhamed M."/>
            <person name="Crespi M."/>
            <person name="Gouzy J."/>
            <person name="Gamas P."/>
        </authorList>
    </citation>
    <scope>NUCLEOTIDE SEQUENCE [LARGE SCALE GENOMIC DNA]</scope>
    <source>
        <strain evidence="2">cv. Jemalong A17</strain>
    </source>
</reference>
<dbReference type="Proteomes" id="UP000265566">
    <property type="component" value="Chromosome 4"/>
</dbReference>
<evidence type="ECO:0000313" key="2">
    <source>
        <dbReference type="Proteomes" id="UP000265566"/>
    </source>
</evidence>
<gene>
    <name evidence="1" type="ORF">MtrunA17_Chr4g0023501</name>
</gene>
<proteinExistence type="predicted"/>
<accession>A0A396I661</accession>
<organism evidence="1 2">
    <name type="scientific">Medicago truncatula</name>
    <name type="common">Barrel medic</name>
    <name type="synonym">Medicago tribuloides</name>
    <dbReference type="NCBI Taxonomy" id="3880"/>
    <lineage>
        <taxon>Eukaryota</taxon>
        <taxon>Viridiplantae</taxon>
        <taxon>Streptophyta</taxon>
        <taxon>Embryophyta</taxon>
        <taxon>Tracheophyta</taxon>
        <taxon>Spermatophyta</taxon>
        <taxon>Magnoliopsida</taxon>
        <taxon>eudicotyledons</taxon>
        <taxon>Gunneridae</taxon>
        <taxon>Pentapetalae</taxon>
        <taxon>rosids</taxon>
        <taxon>fabids</taxon>
        <taxon>Fabales</taxon>
        <taxon>Fabaceae</taxon>
        <taxon>Papilionoideae</taxon>
        <taxon>50 kb inversion clade</taxon>
        <taxon>NPAAA clade</taxon>
        <taxon>Hologalegina</taxon>
        <taxon>IRL clade</taxon>
        <taxon>Trifolieae</taxon>
        <taxon>Medicago</taxon>
    </lineage>
</organism>
<protein>
    <submittedName>
        <fullName evidence="1">Uncharacterized protein</fullName>
    </submittedName>
</protein>
<dbReference type="AlphaFoldDB" id="A0A396I661"/>